<dbReference type="SUPFAM" id="SSF55073">
    <property type="entry name" value="Nucleotide cyclase"/>
    <property type="match status" value="1"/>
</dbReference>
<sequence length="595" mass="67646">MNRKTSPNDQSDWKDKYLDALDEQEKRDRQQQKLTALLVKAVLRLSMVAEGVDQQLDKQLAGMRQMFRDGGPSGSDLNTVVQALEGQVKRMDIVRDERAKSIVQGFQLLLTTLQNLKPEKEAAEQLKRLNKNLKTRSSSVQEYSVLLNEFAKAQQQVLDEKNIQRVSKPFWHQWTAQSEAPETEIIEIERSDGGREKIIEGTVIEVAPLADADNDGLDLSDDTEEPRGTVDPSSVGEEPAFSRLNKAVCEVLQELLEQIEAPPMAKENYQAAQKQIEKGLNWYELVPTLEDISIVVISAFDRNQQEFETFLSELNDRLLQAYQFISESEQANGAGREAGKQLSDSMREQVSAMQQSVDDATELDQLKSEVSTRLDQIVAAMDQYQAGEQQRESTLSEKLDALVIQVKNMESASEQAEQRIEEQRKKALRDVLTQLPNREAYNIRLEQEFERWQRYRRPLTMMVCDVDFFKRVNDSYGHLAGDKVLRIIAKTLGKRLRKTDFIARIGGEEFVVLMPETEENQAFKVAEGVREAIARCPFHFKDQPVSITMSFGLSEFVEGDSGEKVFARADKALYQAKKGGRNRCILAESPLLDQE</sequence>
<evidence type="ECO:0000256" key="5">
    <source>
        <dbReference type="SAM" id="MobiDB-lite"/>
    </source>
</evidence>
<dbReference type="PANTHER" id="PTHR45138">
    <property type="entry name" value="REGULATORY COMPONENTS OF SENSORY TRANSDUCTION SYSTEM"/>
    <property type="match status" value="1"/>
</dbReference>
<dbReference type="GO" id="GO:0052621">
    <property type="term" value="F:diguanylate cyclase activity"/>
    <property type="evidence" value="ECO:0007669"/>
    <property type="project" value="UniProtKB-EC"/>
</dbReference>
<dbReference type="EMBL" id="CP019343">
    <property type="protein sequence ID" value="ARN74077.1"/>
    <property type="molecule type" value="Genomic_DNA"/>
</dbReference>
<evidence type="ECO:0000256" key="1">
    <source>
        <dbReference type="ARBA" id="ARBA00001946"/>
    </source>
</evidence>
<dbReference type="FunFam" id="3.30.70.270:FF:000001">
    <property type="entry name" value="Diguanylate cyclase domain protein"/>
    <property type="match status" value="1"/>
</dbReference>
<dbReference type="GO" id="GO:0043709">
    <property type="term" value="P:cell adhesion involved in single-species biofilm formation"/>
    <property type="evidence" value="ECO:0007669"/>
    <property type="project" value="TreeGrafter"/>
</dbReference>
<protein>
    <recommendedName>
        <fullName evidence="2">diguanylate cyclase</fullName>
        <ecNumber evidence="2">2.7.7.65</ecNumber>
    </recommendedName>
</protein>
<dbReference type="RefSeq" id="WP_085758208.1">
    <property type="nucleotide sequence ID" value="NZ_CP019343.1"/>
</dbReference>
<evidence type="ECO:0000313" key="7">
    <source>
        <dbReference type="EMBL" id="ARN74077.1"/>
    </source>
</evidence>
<organism evidence="7 8">
    <name type="scientific">Oceanicoccus sagamiensis</name>
    <dbReference type="NCBI Taxonomy" id="716816"/>
    <lineage>
        <taxon>Bacteria</taxon>
        <taxon>Pseudomonadati</taxon>
        <taxon>Pseudomonadota</taxon>
        <taxon>Gammaproteobacteria</taxon>
        <taxon>Cellvibrionales</taxon>
        <taxon>Spongiibacteraceae</taxon>
        <taxon>Oceanicoccus</taxon>
    </lineage>
</organism>
<evidence type="ECO:0000313" key="8">
    <source>
        <dbReference type="Proteomes" id="UP000193450"/>
    </source>
</evidence>
<reference evidence="7 8" key="1">
    <citation type="submission" date="2016-11" db="EMBL/GenBank/DDBJ databases">
        <title>Trade-off between light-utilization and light-protection in marine flavobacteria.</title>
        <authorList>
            <person name="Kumagai Y."/>
        </authorList>
    </citation>
    <scope>NUCLEOTIDE SEQUENCE [LARGE SCALE GENOMIC DNA]</scope>
    <source>
        <strain evidence="7 8">NBRC 107125</strain>
    </source>
</reference>
<dbReference type="STRING" id="716816.BST96_08055"/>
<evidence type="ECO:0000256" key="3">
    <source>
        <dbReference type="ARBA" id="ARBA00034247"/>
    </source>
</evidence>
<evidence type="ECO:0000256" key="4">
    <source>
        <dbReference type="SAM" id="Coils"/>
    </source>
</evidence>
<dbReference type="Proteomes" id="UP000193450">
    <property type="component" value="Chromosome"/>
</dbReference>
<gene>
    <name evidence="7" type="ORF">BST96_08055</name>
</gene>
<dbReference type="CDD" id="cd01949">
    <property type="entry name" value="GGDEF"/>
    <property type="match status" value="1"/>
</dbReference>
<dbReference type="GO" id="GO:1902201">
    <property type="term" value="P:negative regulation of bacterial-type flagellum-dependent cell motility"/>
    <property type="evidence" value="ECO:0007669"/>
    <property type="project" value="TreeGrafter"/>
</dbReference>
<dbReference type="InterPro" id="IPR000160">
    <property type="entry name" value="GGDEF_dom"/>
</dbReference>
<dbReference type="OrthoDB" id="9812260at2"/>
<feature type="compositionally biased region" description="Acidic residues" evidence="5">
    <location>
        <begin position="212"/>
        <end position="224"/>
    </location>
</feature>
<dbReference type="Gene3D" id="3.30.70.270">
    <property type="match status" value="1"/>
</dbReference>
<feature type="coiled-coil region" evidence="4">
    <location>
        <begin position="399"/>
        <end position="426"/>
    </location>
</feature>
<dbReference type="EC" id="2.7.7.65" evidence="2"/>
<dbReference type="GO" id="GO:0005886">
    <property type="term" value="C:plasma membrane"/>
    <property type="evidence" value="ECO:0007669"/>
    <property type="project" value="TreeGrafter"/>
</dbReference>
<dbReference type="AlphaFoldDB" id="A0A1X9NGJ9"/>
<comment type="cofactor">
    <cofactor evidence="1">
        <name>Mg(2+)</name>
        <dbReference type="ChEBI" id="CHEBI:18420"/>
    </cofactor>
</comment>
<dbReference type="KEGG" id="osg:BST96_08055"/>
<feature type="region of interest" description="Disordered" evidence="5">
    <location>
        <begin position="211"/>
        <end position="238"/>
    </location>
</feature>
<dbReference type="InterPro" id="IPR048516">
    <property type="entry name" value="DGCcoil"/>
</dbReference>
<keyword evidence="8" id="KW-1185">Reference proteome</keyword>
<proteinExistence type="predicted"/>
<dbReference type="Pfam" id="PF00990">
    <property type="entry name" value="GGDEF"/>
    <property type="match status" value="1"/>
</dbReference>
<accession>A0A1X9NGJ9</accession>
<evidence type="ECO:0000256" key="2">
    <source>
        <dbReference type="ARBA" id="ARBA00012528"/>
    </source>
</evidence>
<dbReference type="Pfam" id="PF20975">
    <property type="entry name" value="DGCcoil"/>
    <property type="match status" value="1"/>
</dbReference>
<feature type="domain" description="GGDEF" evidence="6">
    <location>
        <begin position="457"/>
        <end position="589"/>
    </location>
</feature>
<dbReference type="PROSITE" id="PS50887">
    <property type="entry name" value="GGDEF"/>
    <property type="match status" value="1"/>
</dbReference>
<dbReference type="InterPro" id="IPR029787">
    <property type="entry name" value="Nucleotide_cyclase"/>
</dbReference>
<dbReference type="SMART" id="SM00267">
    <property type="entry name" value="GGDEF"/>
    <property type="match status" value="1"/>
</dbReference>
<name>A0A1X9NGJ9_9GAMM</name>
<dbReference type="InterPro" id="IPR043128">
    <property type="entry name" value="Rev_trsase/Diguanyl_cyclase"/>
</dbReference>
<comment type="catalytic activity">
    <reaction evidence="3">
        <text>2 GTP = 3',3'-c-di-GMP + 2 diphosphate</text>
        <dbReference type="Rhea" id="RHEA:24898"/>
        <dbReference type="ChEBI" id="CHEBI:33019"/>
        <dbReference type="ChEBI" id="CHEBI:37565"/>
        <dbReference type="ChEBI" id="CHEBI:58805"/>
        <dbReference type="EC" id="2.7.7.65"/>
    </reaction>
</comment>
<dbReference type="NCBIfam" id="TIGR00254">
    <property type="entry name" value="GGDEF"/>
    <property type="match status" value="1"/>
</dbReference>
<dbReference type="InterPro" id="IPR050469">
    <property type="entry name" value="Diguanylate_Cyclase"/>
</dbReference>
<evidence type="ECO:0000259" key="6">
    <source>
        <dbReference type="PROSITE" id="PS50887"/>
    </source>
</evidence>
<dbReference type="PANTHER" id="PTHR45138:SF9">
    <property type="entry name" value="DIGUANYLATE CYCLASE DGCM-RELATED"/>
    <property type="match status" value="1"/>
</dbReference>
<keyword evidence="4" id="KW-0175">Coiled coil</keyword>